<keyword evidence="2" id="KW-1185">Reference proteome</keyword>
<dbReference type="PANTHER" id="PTHR37526">
    <property type="entry name" value="PROTEIN TUSB"/>
    <property type="match status" value="1"/>
</dbReference>
<dbReference type="GO" id="GO:1990228">
    <property type="term" value="C:sulfurtransferase complex"/>
    <property type="evidence" value="ECO:0007669"/>
    <property type="project" value="TreeGrafter"/>
</dbReference>
<dbReference type="EMBL" id="FQXZ01000048">
    <property type="protein sequence ID" value="SHI82320.1"/>
    <property type="molecule type" value="Genomic_DNA"/>
</dbReference>
<accession>A0A1M6EAE3</accession>
<dbReference type="InterPro" id="IPR007215">
    <property type="entry name" value="Sulphur_relay_TusB/DsrH"/>
</dbReference>
<dbReference type="SUPFAM" id="SSF75169">
    <property type="entry name" value="DsrEFH-like"/>
    <property type="match status" value="1"/>
</dbReference>
<dbReference type="Gene3D" id="3.40.1260.10">
    <property type="entry name" value="DsrEFH-like"/>
    <property type="match status" value="1"/>
</dbReference>
<dbReference type="Proteomes" id="UP000184608">
    <property type="component" value="Unassembled WGS sequence"/>
</dbReference>
<dbReference type="AlphaFoldDB" id="A0A1M6EAE3"/>
<dbReference type="GO" id="GO:0002143">
    <property type="term" value="P:tRNA wobble position uridine thiolation"/>
    <property type="evidence" value="ECO:0007669"/>
    <property type="project" value="InterPro"/>
</dbReference>
<dbReference type="PANTHER" id="PTHR37526:SF1">
    <property type="entry name" value="PROTEIN TUSB"/>
    <property type="match status" value="1"/>
</dbReference>
<proteinExistence type="predicted"/>
<sequence length="91" mass="10185">MLHIIQSQQAIKKALFYIVSSDTILLIEDGVYCASQNHEFYQMVSGKNVFALAEDIDARGLRPYTGNDICCIDYSGFVDLTAKNIASMTWV</sequence>
<evidence type="ECO:0000313" key="1">
    <source>
        <dbReference type="EMBL" id="SHI82320.1"/>
    </source>
</evidence>
<gene>
    <name evidence="1" type="primary">tusB</name>
    <name evidence="1" type="ORF">VA7868_04415</name>
</gene>
<dbReference type="OrthoDB" id="9795117at2"/>
<name>A0A1M6EAE3_9VIBR</name>
<dbReference type="InterPro" id="IPR027396">
    <property type="entry name" value="DsrEFH-like"/>
</dbReference>
<reference evidence="1 2" key="1">
    <citation type="submission" date="2016-11" db="EMBL/GenBank/DDBJ databases">
        <authorList>
            <person name="Jaros S."/>
            <person name="Januszkiewicz K."/>
            <person name="Wedrychowicz H."/>
        </authorList>
    </citation>
    <scope>NUCLEOTIDE SEQUENCE [LARGE SCALE GENOMIC DNA]</scope>
    <source>
        <strain evidence="1 2">CECT 7868</strain>
    </source>
</reference>
<dbReference type="NCBIfam" id="TIGR03011">
    <property type="entry name" value="sulf_tusB_dsrH"/>
    <property type="match status" value="1"/>
</dbReference>
<organism evidence="1 2">
    <name type="scientific">Vibrio aerogenes CECT 7868</name>
    <dbReference type="NCBI Taxonomy" id="1216006"/>
    <lineage>
        <taxon>Bacteria</taxon>
        <taxon>Pseudomonadati</taxon>
        <taxon>Pseudomonadota</taxon>
        <taxon>Gammaproteobacteria</taxon>
        <taxon>Vibrionales</taxon>
        <taxon>Vibrionaceae</taxon>
        <taxon>Vibrio</taxon>
    </lineage>
</organism>
<dbReference type="STRING" id="1216006.VA7868_04415"/>
<evidence type="ECO:0000313" key="2">
    <source>
        <dbReference type="Proteomes" id="UP000184608"/>
    </source>
</evidence>
<protein>
    <submittedName>
        <fullName evidence="1">Protein TusB</fullName>
    </submittedName>
</protein>
<dbReference type="RefSeq" id="WP_073606011.1">
    <property type="nucleotide sequence ID" value="NZ_FQXZ01000048.1"/>
</dbReference>
<dbReference type="Pfam" id="PF04077">
    <property type="entry name" value="DsrH"/>
    <property type="match status" value="1"/>
</dbReference>